<comment type="caution">
    <text evidence="1">The sequence shown here is derived from an EMBL/GenBank/DDBJ whole genome shotgun (WGS) entry which is preliminary data.</text>
</comment>
<accession>A0ABU2NGQ2</accession>
<dbReference type="Proteomes" id="UP001183202">
    <property type="component" value="Unassembled WGS sequence"/>
</dbReference>
<reference evidence="2" key="1">
    <citation type="submission" date="2023-07" db="EMBL/GenBank/DDBJ databases">
        <title>30 novel species of actinomycetes from the DSMZ collection.</title>
        <authorList>
            <person name="Nouioui I."/>
        </authorList>
    </citation>
    <scope>NUCLEOTIDE SEQUENCE [LARGE SCALE GENOMIC DNA]</scope>
    <source>
        <strain evidence="2">DSM 45834</strain>
    </source>
</reference>
<keyword evidence="2" id="KW-1185">Reference proteome</keyword>
<gene>
    <name evidence="1" type="ORF">RM445_25595</name>
</gene>
<organism evidence="1 2">
    <name type="scientific">Pseudonocardia charpentierae</name>
    <dbReference type="NCBI Taxonomy" id="3075545"/>
    <lineage>
        <taxon>Bacteria</taxon>
        <taxon>Bacillati</taxon>
        <taxon>Actinomycetota</taxon>
        <taxon>Actinomycetes</taxon>
        <taxon>Pseudonocardiales</taxon>
        <taxon>Pseudonocardiaceae</taxon>
        <taxon>Pseudonocardia</taxon>
    </lineage>
</organism>
<protein>
    <submittedName>
        <fullName evidence="1">Uncharacterized protein</fullName>
    </submittedName>
</protein>
<sequence length="89" mass="9835">MAGRERGEGGNRHNRWNGPAAGAVYDAVTKQPTLRVLAALPLTDHDDPVDERNLEAPGMLLARHVLREIDNAHDGSEQLPHRAHLHPVR</sequence>
<evidence type="ECO:0000313" key="1">
    <source>
        <dbReference type="EMBL" id="MDT0352900.1"/>
    </source>
</evidence>
<dbReference type="RefSeq" id="WP_311559409.1">
    <property type="nucleotide sequence ID" value="NZ_JAVREJ010000023.1"/>
</dbReference>
<dbReference type="EMBL" id="JAVREJ010000023">
    <property type="protein sequence ID" value="MDT0352900.1"/>
    <property type="molecule type" value="Genomic_DNA"/>
</dbReference>
<evidence type="ECO:0000313" key="2">
    <source>
        <dbReference type="Proteomes" id="UP001183202"/>
    </source>
</evidence>
<name>A0ABU2NGQ2_9PSEU</name>
<proteinExistence type="predicted"/>